<feature type="domain" description="RagB/SusD" evidence="7">
    <location>
        <begin position="332"/>
        <end position="544"/>
    </location>
</feature>
<comment type="caution">
    <text evidence="8">The sequence shown here is derived from an EMBL/GenBank/DDBJ whole genome shotgun (WGS) entry which is preliminary data.</text>
</comment>
<evidence type="ECO:0000256" key="4">
    <source>
        <dbReference type="ARBA" id="ARBA00023136"/>
    </source>
</evidence>
<evidence type="ECO:0000256" key="5">
    <source>
        <dbReference type="ARBA" id="ARBA00023237"/>
    </source>
</evidence>
<dbReference type="RefSeq" id="WP_117917880.1">
    <property type="nucleotide sequence ID" value="NZ_QRUB01000029.1"/>
</dbReference>
<dbReference type="InterPro" id="IPR012944">
    <property type="entry name" value="SusD_RagB_dom"/>
</dbReference>
<reference evidence="8 9" key="1">
    <citation type="submission" date="2018-08" db="EMBL/GenBank/DDBJ databases">
        <title>A genome reference for cultivated species of the human gut microbiota.</title>
        <authorList>
            <person name="Zou Y."/>
            <person name="Xue W."/>
            <person name="Luo G."/>
        </authorList>
    </citation>
    <scope>NUCLEOTIDE SEQUENCE [LARGE SCALE GENOMIC DNA]</scope>
    <source>
        <strain evidence="8 9">AF25-6</strain>
    </source>
</reference>
<dbReference type="SUPFAM" id="SSF48452">
    <property type="entry name" value="TPR-like"/>
    <property type="match status" value="1"/>
</dbReference>
<evidence type="ECO:0000256" key="3">
    <source>
        <dbReference type="ARBA" id="ARBA00022729"/>
    </source>
</evidence>
<keyword evidence="3 6" id="KW-0732">Signal</keyword>
<organism evidence="8 9">
    <name type="scientific">Bacteroides stercoris</name>
    <dbReference type="NCBI Taxonomy" id="46506"/>
    <lineage>
        <taxon>Bacteria</taxon>
        <taxon>Pseudomonadati</taxon>
        <taxon>Bacteroidota</taxon>
        <taxon>Bacteroidia</taxon>
        <taxon>Bacteroidales</taxon>
        <taxon>Bacteroidaceae</taxon>
        <taxon>Bacteroides</taxon>
    </lineage>
</organism>
<evidence type="ECO:0000256" key="6">
    <source>
        <dbReference type="SAM" id="SignalP"/>
    </source>
</evidence>
<evidence type="ECO:0000313" key="9">
    <source>
        <dbReference type="Proteomes" id="UP000284161"/>
    </source>
</evidence>
<dbReference type="GO" id="GO:0009279">
    <property type="term" value="C:cell outer membrane"/>
    <property type="evidence" value="ECO:0007669"/>
    <property type="project" value="UniProtKB-SubCell"/>
</dbReference>
<name>A0A412E050_BACSE</name>
<dbReference type="Pfam" id="PF12771">
    <property type="entry name" value="SusD-like_2"/>
    <property type="match status" value="1"/>
</dbReference>
<keyword evidence="4" id="KW-0472">Membrane</keyword>
<accession>A0A412E050</accession>
<keyword evidence="5" id="KW-0998">Cell outer membrane</keyword>
<dbReference type="Gene3D" id="1.25.40.390">
    <property type="match status" value="1"/>
</dbReference>
<comment type="similarity">
    <text evidence="2">Belongs to the SusD family.</text>
</comment>
<evidence type="ECO:0000256" key="1">
    <source>
        <dbReference type="ARBA" id="ARBA00004442"/>
    </source>
</evidence>
<comment type="subcellular location">
    <subcellularLocation>
        <location evidence="1">Cell outer membrane</location>
    </subcellularLocation>
</comment>
<dbReference type="PROSITE" id="PS51257">
    <property type="entry name" value="PROKAR_LIPOPROTEIN"/>
    <property type="match status" value="1"/>
</dbReference>
<dbReference type="Pfam" id="PF07980">
    <property type="entry name" value="SusD_RagB"/>
    <property type="match status" value="1"/>
</dbReference>
<evidence type="ECO:0000259" key="7">
    <source>
        <dbReference type="Pfam" id="PF07980"/>
    </source>
</evidence>
<protein>
    <submittedName>
        <fullName evidence="8">RagB/SusD family nutrient uptake outer membrane protein</fullName>
    </submittedName>
</protein>
<evidence type="ECO:0000313" key="8">
    <source>
        <dbReference type="EMBL" id="RGR25943.1"/>
    </source>
</evidence>
<gene>
    <name evidence="8" type="ORF">DWY58_16930</name>
</gene>
<evidence type="ECO:0000256" key="2">
    <source>
        <dbReference type="ARBA" id="ARBA00006275"/>
    </source>
</evidence>
<feature type="chain" id="PRO_5019015561" evidence="6">
    <location>
        <begin position="23"/>
        <end position="544"/>
    </location>
</feature>
<sequence length="544" mass="60324">MKKMNLYSLAALALMLGTTSCGDNFLTEEPASKLPLDGYYNSESRVLEAAVAAYHPMQWFDYFGGWAPLNLVWDSMADDVYVGGGSTTDQSQIHLISQYKSDPRNNIDGAWTTAYSGINRSIRLIDDAEEALKGSLKAQYQGEGRTLRAWYYLVLWKTWGNIPLYMENLVFPYIAEQKSADEVYTTIVADLEEVLDSKALPMKQPSGMEGRMTHAAAAMIYADYVMYQGDQSRYGKALGYMEDIIKSGQYRLVADYDQLFDLEHEWNSEIILDVNYISKGGKRDWGAANTTGGTVLPAMIGIDGLNYNGTGKDIVTGASTEFVGGWGFGAVSKEVYDAFEEGDLRRDLALLNMDKYMEDEWNNEGVRVSYGGRYQNTGIFLRKYLGRPGGTEGALAATDLNWDNNLHLYRYAETLLNAAELALAIGDASAQDYFDQVRSRAGLPSKTVSIDNIIAERRVEFVGEGKRYFDLVRTGKAAATLKAGAGVVLQSKRTLNENGTFEGTCTWGGTAIPEREGWTESKKYLPIPQSEIEAAHGTIIQNPY</sequence>
<dbReference type="InterPro" id="IPR011990">
    <property type="entry name" value="TPR-like_helical_dom_sf"/>
</dbReference>
<dbReference type="Proteomes" id="UP000284161">
    <property type="component" value="Unassembled WGS sequence"/>
</dbReference>
<dbReference type="EMBL" id="QRUB01000029">
    <property type="protein sequence ID" value="RGR25943.1"/>
    <property type="molecule type" value="Genomic_DNA"/>
</dbReference>
<feature type="signal peptide" evidence="6">
    <location>
        <begin position="1"/>
        <end position="22"/>
    </location>
</feature>
<dbReference type="AlphaFoldDB" id="A0A412E050"/>
<dbReference type="InterPro" id="IPR041662">
    <property type="entry name" value="SusD-like_2"/>
</dbReference>
<proteinExistence type="inferred from homology"/>